<feature type="binding site" evidence="11">
    <location>
        <position position="350"/>
    </location>
    <ligand>
        <name>Zn(2+)</name>
        <dbReference type="ChEBI" id="CHEBI:29105"/>
    </ligand>
</feature>
<evidence type="ECO:0000313" key="13">
    <source>
        <dbReference type="EMBL" id="MBI3127634.1"/>
    </source>
</evidence>
<dbReference type="EC" id="6.3.4.20" evidence="9 11"/>
<dbReference type="Proteomes" id="UP000782312">
    <property type="component" value="Unassembled WGS sequence"/>
</dbReference>
<comment type="similarity">
    <text evidence="8 11">Belongs to the QueC family.</text>
</comment>
<keyword evidence="7 11" id="KW-0067">ATP-binding</keyword>
<organism evidence="13 14">
    <name type="scientific">Tectimicrobiota bacterium</name>
    <dbReference type="NCBI Taxonomy" id="2528274"/>
    <lineage>
        <taxon>Bacteria</taxon>
        <taxon>Pseudomonadati</taxon>
        <taxon>Nitrospinota/Tectimicrobiota group</taxon>
        <taxon>Candidatus Tectimicrobiota</taxon>
    </lineage>
</organism>
<evidence type="ECO:0000256" key="7">
    <source>
        <dbReference type="ARBA" id="ARBA00022840"/>
    </source>
</evidence>
<feature type="compositionally biased region" description="Basic and acidic residues" evidence="12">
    <location>
        <begin position="9"/>
        <end position="21"/>
    </location>
</feature>
<dbReference type="Gene3D" id="3.40.50.620">
    <property type="entry name" value="HUPs"/>
    <property type="match status" value="1"/>
</dbReference>
<dbReference type="PANTHER" id="PTHR42914">
    <property type="entry name" value="7-CYANO-7-DEAZAGUANINE SYNTHASE"/>
    <property type="match status" value="1"/>
</dbReference>
<dbReference type="PANTHER" id="PTHR42914:SF1">
    <property type="entry name" value="7-CYANO-7-DEAZAGUANINE SYNTHASE"/>
    <property type="match status" value="1"/>
</dbReference>
<dbReference type="GO" id="GO:0008270">
    <property type="term" value="F:zinc ion binding"/>
    <property type="evidence" value="ECO:0007669"/>
    <property type="project" value="UniProtKB-UniRule"/>
</dbReference>
<dbReference type="GO" id="GO:0016879">
    <property type="term" value="F:ligase activity, forming carbon-nitrogen bonds"/>
    <property type="evidence" value="ECO:0007669"/>
    <property type="project" value="UniProtKB-UniRule"/>
</dbReference>
<dbReference type="EMBL" id="JACPUR010000018">
    <property type="protein sequence ID" value="MBI3127634.1"/>
    <property type="molecule type" value="Genomic_DNA"/>
</dbReference>
<comment type="pathway">
    <text evidence="1 11">Purine metabolism; 7-cyano-7-deazaguanine biosynthesis.</text>
</comment>
<feature type="binding site" evidence="11">
    <location>
        <position position="344"/>
    </location>
    <ligand>
        <name>Zn(2+)</name>
        <dbReference type="ChEBI" id="CHEBI:29105"/>
    </ligand>
</feature>
<comment type="catalytic activity">
    <reaction evidence="10 11">
        <text>7-carboxy-7-carbaguanine + NH4(+) + 2 ATP = 7-cyano-7-carbaguanine + 2 AMP + 2 diphosphate + 2 H(+)</text>
        <dbReference type="Rhea" id="RHEA:27982"/>
        <dbReference type="ChEBI" id="CHEBI:15378"/>
        <dbReference type="ChEBI" id="CHEBI:28938"/>
        <dbReference type="ChEBI" id="CHEBI:30616"/>
        <dbReference type="ChEBI" id="CHEBI:33019"/>
        <dbReference type="ChEBI" id="CHEBI:45075"/>
        <dbReference type="ChEBI" id="CHEBI:61036"/>
        <dbReference type="ChEBI" id="CHEBI:456215"/>
        <dbReference type="EC" id="6.3.4.20"/>
    </reaction>
</comment>
<dbReference type="SUPFAM" id="SSF52402">
    <property type="entry name" value="Adenine nucleotide alpha hydrolases-like"/>
    <property type="match status" value="1"/>
</dbReference>
<keyword evidence="3 11" id="KW-0479">Metal-binding</keyword>
<feature type="compositionally biased region" description="Basic residues" evidence="12">
    <location>
        <begin position="81"/>
        <end position="90"/>
    </location>
</feature>
<accession>A0A932HXQ7</accession>
<protein>
    <recommendedName>
        <fullName evidence="9 11">7-cyano-7-deazaguanine synthase</fullName>
        <ecNumber evidence="9 11">6.3.4.20</ecNumber>
    </recommendedName>
    <alternativeName>
        <fullName evidence="11">7-cyano-7-carbaguanine synthase</fullName>
    </alternativeName>
    <alternativeName>
        <fullName evidence="11">PreQ(0) synthase</fullName>
    </alternativeName>
    <alternativeName>
        <fullName evidence="11">Queuosine biosynthesis protein QueC</fullName>
    </alternativeName>
</protein>
<dbReference type="CDD" id="cd01995">
    <property type="entry name" value="QueC-like"/>
    <property type="match status" value="1"/>
</dbReference>
<evidence type="ECO:0000256" key="6">
    <source>
        <dbReference type="ARBA" id="ARBA00022833"/>
    </source>
</evidence>
<evidence type="ECO:0000256" key="11">
    <source>
        <dbReference type="HAMAP-Rule" id="MF_01633"/>
    </source>
</evidence>
<evidence type="ECO:0000256" key="12">
    <source>
        <dbReference type="SAM" id="MobiDB-lite"/>
    </source>
</evidence>
<dbReference type="InterPro" id="IPR018317">
    <property type="entry name" value="QueC"/>
</dbReference>
<evidence type="ECO:0000256" key="5">
    <source>
        <dbReference type="ARBA" id="ARBA00022785"/>
    </source>
</evidence>
<evidence type="ECO:0000256" key="10">
    <source>
        <dbReference type="ARBA" id="ARBA00047890"/>
    </source>
</evidence>
<evidence type="ECO:0000256" key="3">
    <source>
        <dbReference type="ARBA" id="ARBA00022723"/>
    </source>
</evidence>
<feature type="binding site" evidence="11">
    <location>
        <begin position="153"/>
        <end position="163"/>
    </location>
    <ligand>
        <name>ATP</name>
        <dbReference type="ChEBI" id="CHEBI:30616"/>
    </ligand>
</feature>
<feature type="binding site" evidence="11">
    <location>
        <position position="334"/>
    </location>
    <ligand>
        <name>Zn(2+)</name>
        <dbReference type="ChEBI" id="CHEBI:29105"/>
    </ligand>
</feature>
<name>A0A932HXQ7_UNCTE</name>
<comment type="function">
    <text evidence="11">Catalyzes the ATP-dependent conversion of 7-carboxy-7-deazaguanine (CDG) to 7-cyano-7-deazaguanine (preQ(0)).</text>
</comment>
<dbReference type="Pfam" id="PF06508">
    <property type="entry name" value="QueC"/>
    <property type="match status" value="1"/>
</dbReference>
<evidence type="ECO:0000256" key="8">
    <source>
        <dbReference type="ARBA" id="ARBA00037993"/>
    </source>
</evidence>
<evidence type="ECO:0000256" key="1">
    <source>
        <dbReference type="ARBA" id="ARBA00005061"/>
    </source>
</evidence>
<keyword evidence="2 11" id="KW-0436">Ligase</keyword>
<keyword evidence="4 11" id="KW-0547">Nucleotide-binding</keyword>
<dbReference type="AlphaFoldDB" id="A0A932HXQ7"/>
<dbReference type="GO" id="GO:0008616">
    <property type="term" value="P:tRNA queuosine(34) biosynthetic process"/>
    <property type="evidence" value="ECO:0007669"/>
    <property type="project" value="UniProtKB-UniRule"/>
</dbReference>
<comment type="caution">
    <text evidence="13">The sequence shown here is derived from an EMBL/GenBank/DDBJ whole genome shotgun (WGS) entry which is preliminary data.</text>
</comment>
<keyword evidence="6 11" id="KW-0862">Zinc</keyword>
<comment type="cofactor">
    <cofactor evidence="11">
        <name>Zn(2+)</name>
        <dbReference type="ChEBI" id="CHEBI:29105"/>
    </cofactor>
    <text evidence="11">Binds 1 zinc ion per subunit.</text>
</comment>
<dbReference type="GO" id="GO:0005524">
    <property type="term" value="F:ATP binding"/>
    <property type="evidence" value="ECO:0007669"/>
    <property type="project" value="UniProtKB-UniRule"/>
</dbReference>
<feature type="region of interest" description="Disordered" evidence="12">
    <location>
        <begin position="1"/>
        <end position="142"/>
    </location>
</feature>
<sequence length="370" mass="38950">MDYPAPSPERVKRAPEARGEGNEADLQPRGAERAAAHPPALGVGAPGRGARGPRGIRPVRGRAPEPHLPPGGGDVRGGRRLDRHLHRPPRPGRVGVAARLPGARRVRHGGGASLPPPRPVRERRPPPLPPGAHEIRREPDTPVGAPRAAVVLLSGGMDSAVALACARAEGLACHALSFDYGQRHRMELEAARRVAGALGATSHATAQIDLRAIGGSALTGDAEVPKDRGRIGEGIPVTYVPARNTVFLSFALALAEVRGAEDIFIGVNALDYSGYPDCRPEYIAAFERMARLATKAGVEGRPLSIRTPLIALPKAGIIRKGLELGVDFALTHSCYDPLAPGRPCGRCDACLLRRRGFAEAGVADPLPYPG</sequence>
<reference evidence="13" key="1">
    <citation type="submission" date="2020-07" db="EMBL/GenBank/DDBJ databases">
        <title>Huge and variable diversity of episymbiotic CPR bacteria and DPANN archaea in groundwater ecosystems.</title>
        <authorList>
            <person name="He C.Y."/>
            <person name="Keren R."/>
            <person name="Whittaker M."/>
            <person name="Farag I.F."/>
            <person name="Doudna J."/>
            <person name="Cate J.H.D."/>
            <person name="Banfield J.F."/>
        </authorList>
    </citation>
    <scope>NUCLEOTIDE SEQUENCE</scope>
    <source>
        <strain evidence="13">NC_groundwater_763_Ag_S-0.2um_68_21</strain>
    </source>
</reference>
<evidence type="ECO:0000313" key="14">
    <source>
        <dbReference type="Proteomes" id="UP000782312"/>
    </source>
</evidence>
<evidence type="ECO:0000256" key="9">
    <source>
        <dbReference type="ARBA" id="ARBA00039149"/>
    </source>
</evidence>
<feature type="binding site" evidence="11">
    <location>
        <position position="347"/>
    </location>
    <ligand>
        <name>Zn(2+)</name>
        <dbReference type="ChEBI" id="CHEBI:29105"/>
    </ligand>
</feature>
<dbReference type="HAMAP" id="MF_01633">
    <property type="entry name" value="QueC"/>
    <property type="match status" value="1"/>
</dbReference>
<gene>
    <name evidence="11 13" type="primary">queC</name>
    <name evidence="13" type="ORF">HYZ11_08540</name>
</gene>
<keyword evidence="5 11" id="KW-0671">Queuosine biosynthesis</keyword>
<evidence type="ECO:0000256" key="2">
    <source>
        <dbReference type="ARBA" id="ARBA00022598"/>
    </source>
</evidence>
<evidence type="ECO:0000256" key="4">
    <source>
        <dbReference type="ARBA" id="ARBA00022741"/>
    </source>
</evidence>
<proteinExistence type="inferred from homology"/>
<dbReference type="NCBIfam" id="TIGR00364">
    <property type="entry name" value="7-cyano-7-deazaguanine synthase QueC"/>
    <property type="match status" value="1"/>
</dbReference>
<dbReference type="InterPro" id="IPR014729">
    <property type="entry name" value="Rossmann-like_a/b/a_fold"/>
</dbReference>